<feature type="compositionally biased region" description="Low complexity" evidence="1">
    <location>
        <begin position="146"/>
        <end position="155"/>
    </location>
</feature>
<feature type="compositionally biased region" description="Acidic residues" evidence="1">
    <location>
        <begin position="156"/>
        <end position="169"/>
    </location>
</feature>
<dbReference type="Proteomes" id="UP000286134">
    <property type="component" value="Unassembled WGS sequence"/>
</dbReference>
<gene>
    <name evidence="3" type="ORF">OnM2_072011b</name>
</gene>
<protein>
    <submittedName>
        <fullName evidence="3">Uncharacterized protein</fullName>
    </submittedName>
</protein>
<evidence type="ECO:0000256" key="1">
    <source>
        <dbReference type="SAM" id="MobiDB-lite"/>
    </source>
</evidence>
<reference evidence="3 4" key="1">
    <citation type="journal article" date="2018" name="BMC Genomics">
        <title>Comparative genome analyses reveal sequence features reflecting distinct modes of host-adaptation between dicot and monocot powdery mildew.</title>
        <authorList>
            <person name="Wu Y."/>
            <person name="Ma X."/>
            <person name="Pan Z."/>
            <person name="Kale S.D."/>
            <person name="Song Y."/>
            <person name="King H."/>
            <person name="Zhang Q."/>
            <person name="Presley C."/>
            <person name="Deng X."/>
            <person name="Wei C.I."/>
            <person name="Xiao S."/>
        </authorList>
    </citation>
    <scope>NUCLEOTIDE SEQUENCE [LARGE SCALE GENOMIC DNA]</scope>
    <source>
        <strain evidence="3">UMSG2</strain>
    </source>
</reference>
<dbReference type="AlphaFoldDB" id="A0A420HJY4"/>
<feature type="signal peptide" evidence="2">
    <location>
        <begin position="1"/>
        <end position="20"/>
    </location>
</feature>
<feature type="chain" id="PRO_5019094449" evidence="2">
    <location>
        <begin position="21"/>
        <end position="183"/>
    </location>
</feature>
<sequence>MRHSATHLAFVLCTSMAVSSAPVSPLPVSPALMTSMQASDNEIRDSNTNDQKGSMSQKRNVGGFVYHSVNQNELNRRATGDLPNIDGAVKSFSPSDSGDGYSSAYESDSENDVAAASDMEIQKRSIPEIWTRSPPPSPQEAKNDVSNIDDNASIASDDDYTSAMSDDENSSGLSVMPLCRLKR</sequence>
<evidence type="ECO:0000313" key="4">
    <source>
        <dbReference type="Proteomes" id="UP000286134"/>
    </source>
</evidence>
<keyword evidence="4" id="KW-1185">Reference proteome</keyword>
<organism evidence="3 4">
    <name type="scientific">Erysiphe neolycopersici</name>
    <dbReference type="NCBI Taxonomy" id="212602"/>
    <lineage>
        <taxon>Eukaryota</taxon>
        <taxon>Fungi</taxon>
        <taxon>Dikarya</taxon>
        <taxon>Ascomycota</taxon>
        <taxon>Pezizomycotina</taxon>
        <taxon>Leotiomycetes</taxon>
        <taxon>Erysiphales</taxon>
        <taxon>Erysiphaceae</taxon>
        <taxon>Erysiphe</taxon>
    </lineage>
</organism>
<feature type="region of interest" description="Disordered" evidence="1">
    <location>
        <begin position="75"/>
        <end position="183"/>
    </location>
</feature>
<keyword evidence="2" id="KW-0732">Signal</keyword>
<name>A0A420HJY4_9PEZI</name>
<evidence type="ECO:0000256" key="2">
    <source>
        <dbReference type="SAM" id="SignalP"/>
    </source>
</evidence>
<accession>A0A420HJY4</accession>
<evidence type="ECO:0000313" key="3">
    <source>
        <dbReference type="EMBL" id="RKF57724.1"/>
    </source>
</evidence>
<comment type="caution">
    <text evidence="3">The sequence shown here is derived from an EMBL/GenBank/DDBJ whole genome shotgun (WGS) entry which is preliminary data.</text>
</comment>
<dbReference type="EMBL" id="MCFK01007228">
    <property type="protein sequence ID" value="RKF57724.1"/>
    <property type="molecule type" value="Genomic_DNA"/>
</dbReference>
<proteinExistence type="predicted"/>